<keyword evidence="5" id="KW-0812">Transmembrane</keyword>
<proteinExistence type="predicted"/>
<comment type="subunit">
    <text evidence="2">Homotrimer.</text>
</comment>
<keyword evidence="10" id="KW-0998">Cell outer membrane</keyword>
<evidence type="ECO:0000256" key="4">
    <source>
        <dbReference type="ARBA" id="ARBA00022452"/>
    </source>
</evidence>
<dbReference type="Proteomes" id="UP000054893">
    <property type="component" value="Unassembled WGS sequence"/>
</dbReference>
<keyword evidence="7" id="KW-0406">Ion transport</keyword>
<feature type="domain" description="Porin" evidence="12">
    <location>
        <begin position="11"/>
        <end position="352"/>
    </location>
</feature>
<keyword evidence="8" id="KW-0626">Porin</keyword>
<evidence type="ECO:0000256" key="6">
    <source>
        <dbReference type="ARBA" id="ARBA00022729"/>
    </source>
</evidence>
<feature type="signal peptide" evidence="11">
    <location>
        <begin position="1"/>
        <end position="21"/>
    </location>
</feature>
<dbReference type="GO" id="GO:0015288">
    <property type="term" value="F:porin activity"/>
    <property type="evidence" value="ECO:0007669"/>
    <property type="project" value="UniProtKB-KW"/>
</dbReference>
<evidence type="ECO:0000256" key="2">
    <source>
        <dbReference type="ARBA" id="ARBA00011233"/>
    </source>
</evidence>
<dbReference type="SUPFAM" id="SSF56935">
    <property type="entry name" value="Porins"/>
    <property type="match status" value="1"/>
</dbReference>
<feature type="chain" id="PRO_5007810588" evidence="11">
    <location>
        <begin position="22"/>
        <end position="394"/>
    </location>
</feature>
<accession>A0A158HQ63</accession>
<comment type="subcellular location">
    <subcellularLocation>
        <location evidence="1">Cell outer membrane</location>
        <topology evidence="1">Multi-pass membrane protein</topology>
    </subcellularLocation>
</comment>
<dbReference type="Gene3D" id="2.40.160.10">
    <property type="entry name" value="Porin"/>
    <property type="match status" value="1"/>
</dbReference>
<keyword evidence="4" id="KW-1134">Transmembrane beta strand</keyword>
<evidence type="ECO:0000256" key="7">
    <source>
        <dbReference type="ARBA" id="ARBA00023065"/>
    </source>
</evidence>
<reference evidence="13 14" key="1">
    <citation type="submission" date="2016-01" db="EMBL/GenBank/DDBJ databases">
        <authorList>
            <person name="Oliw E.H."/>
        </authorList>
    </citation>
    <scope>NUCLEOTIDE SEQUENCE [LARGE SCALE GENOMIC DNA]</scope>
    <source>
        <strain evidence="13">LMG 22029</strain>
    </source>
</reference>
<evidence type="ECO:0000313" key="13">
    <source>
        <dbReference type="EMBL" id="SAL46213.1"/>
    </source>
</evidence>
<evidence type="ECO:0000256" key="5">
    <source>
        <dbReference type="ARBA" id="ARBA00022692"/>
    </source>
</evidence>
<dbReference type="CDD" id="cd00342">
    <property type="entry name" value="gram_neg_porins"/>
    <property type="match status" value="1"/>
</dbReference>
<dbReference type="InterPro" id="IPR050298">
    <property type="entry name" value="Gram-neg_bact_OMP"/>
</dbReference>
<evidence type="ECO:0000256" key="10">
    <source>
        <dbReference type="ARBA" id="ARBA00023237"/>
    </source>
</evidence>
<keyword evidence="6 11" id="KW-0732">Signal</keyword>
<sequence>MKIRINCLVICFGALAGNAYAQSSVTLYGIVDAGFTYNTNSGGHSQIALTSGNGAGNRWGLKGTEDLGGGLAAVFELENGFSIVNGSIGQGGTFFGRHAYVGLSSRDYGVLLLGRQTALSNDYVGRFASGSSWAAAGTGYGAHVGDIDNLVAVNRTNNTVKYRTPDWRGLTAAGAYALGGVAGDYTRNQIWQAALNYANGPVNLAATYLVAKDPNYSFFGNTAKGSATATNLGSTPAYAGFANAGIQSIFAAGGQYKLGALMIDAVYSNVQFSDLGATSVTGLTPKETAYRGKATFNTEELNLMYYLSPSFMVAAAYNYTKMVGPDGEHAHYSQVNAGARYFLSKSTGLYLVGVWQRAGGTDSTGKPAVATISSVTPSTGRSQLVVTAGLTKRF</sequence>
<dbReference type="Pfam" id="PF13609">
    <property type="entry name" value="Porin_4"/>
    <property type="match status" value="1"/>
</dbReference>
<dbReference type="GO" id="GO:0009279">
    <property type="term" value="C:cell outer membrane"/>
    <property type="evidence" value="ECO:0007669"/>
    <property type="project" value="UniProtKB-SubCell"/>
</dbReference>
<dbReference type="InterPro" id="IPR002299">
    <property type="entry name" value="Porin_Neis"/>
</dbReference>
<evidence type="ECO:0000259" key="12">
    <source>
        <dbReference type="Pfam" id="PF13609"/>
    </source>
</evidence>
<organism evidence="13 14">
    <name type="scientific">Caballeronia sordidicola</name>
    <name type="common">Burkholderia sordidicola</name>
    <dbReference type="NCBI Taxonomy" id="196367"/>
    <lineage>
        <taxon>Bacteria</taxon>
        <taxon>Pseudomonadati</taxon>
        <taxon>Pseudomonadota</taxon>
        <taxon>Betaproteobacteria</taxon>
        <taxon>Burkholderiales</taxon>
        <taxon>Burkholderiaceae</taxon>
        <taxon>Caballeronia</taxon>
    </lineage>
</organism>
<evidence type="ECO:0000256" key="3">
    <source>
        <dbReference type="ARBA" id="ARBA00022448"/>
    </source>
</evidence>
<name>A0A158HQ63_CABSO</name>
<dbReference type="InterPro" id="IPR023614">
    <property type="entry name" value="Porin_dom_sf"/>
</dbReference>
<evidence type="ECO:0000256" key="11">
    <source>
        <dbReference type="SAM" id="SignalP"/>
    </source>
</evidence>
<dbReference type="AlphaFoldDB" id="A0A158HQ63"/>
<dbReference type="PRINTS" id="PR00184">
    <property type="entry name" value="NEISSPPORIN"/>
</dbReference>
<evidence type="ECO:0000256" key="8">
    <source>
        <dbReference type="ARBA" id="ARBA00023114"/>
    </source>
</evidence>
<dbReference type="PANTHER" id="PTHR34501">
    <property type="entry name" value="PROTEIN YDDL-RELATED"/>
    <property type="match status" value="1"/>
</dbReference>
<keyword evidence="3" id="KW-0813">Transport</keyword>
<dbReference type="GO" id="GO:0006811">
    <property type="term" value="P:monoatomic ion transport"/>
    <property type="evidence" value="ECO:0007669"/>
    <property type="project" value="UniProtKB-KW"/>
</dbReference>
<evidence type="ECO:0000256" key="1">
    <source>
        <dbReference type="ARBA" id="ARBA00004571"/>
    </source>
</evidence>
<dbReference type="EMBL" id="FCOC02000019">
    <property type="protein sequence ID" value="SAL46213.1"/>
    <property type="molecule type" value="Genomic_DNA"/>
</dbReference>
<keyword evidence="9" id="KW-0472">Membrane</keyword>
<evidence type="ECO:0000256" key="9">
    <source>
        <dbReference type="ARBA" id="ARBA00023136"/>
    </source>
</evidence>
<dbReference type="GO" id="GO:0046930">
    <property type="term" value="C:pore complex"/>
    <property type="evidence" value="ECO:0007669"/>
    <property type="project" value="UniProtKB-KW"/>
</dbReference>
<gene>
    <name evidence="13" type="ORF">AWB64_04873</name>
</gene>
<dbReference type="PANTHER" id="PTHR34501:SF9">
    <property type="entry name" value="MAJOR OUTER MEMBRANE PROTEIN P.IA"/>
    <property type="match status" value="1"/>
</dbReference>
<protein>
    <submittedName>
        <fullName evidence="13">Outer membrane protein (Porin)</fullName>
    </submittedName>
</protein>
<evidence type="ECO:0000313" key="14">
    <source>
        <dbReference type="Proteomes" id="UP000054893"/>
    </source>
</evidence>
<dbReference type="RefSeq" id="WP_244164189.1">
    <property type="nucleotide sequence ID" value="NZ_FCOC02000019.1"/>
</dbReference>
<dbReference type="InterPro" id="IPR033900">
    <property type="entry name" value="Gram_neg_porin_domain"/>
</dbReference>